<sequence length="40" mass="4437">MATKFDSGYVSKYLVDESFGSAFALRDVWTARADNIPVAH</sequence>
<evidence type="ECO:0000313" key="1">
    <source>
        <dbReference type="EMBL" id="VFK07778.1"/>
    </source>
</evidence>
<dbReference type="EMBL" id="CAADFM010000011">
    <property type="protein sequence ID" value="VFK07778.1"/>
    <property type="molecule type" value="Genomic_DNA"/>
</dbReference>
<organism evidence="1">
    <name type="scientific">Candidatus Kentrum sp. LPFa</name>
    <dbReference type="NCBI Taxonomy" id="2126335"/>
    <lineage>
        <taxon>Bacteria</taxon>
        <taxon>Pseudomonadati</taxon>
        <taxon>Pseudomonadota</taxon>
        <taxon>Gammaproteobacteria</taxon>
        <taxon>Candidatus Kentrum</taxon>
    </lineage>
</organism>
<reference evidence="1" key="1">
    <citation type="submission" date="2019-02" db="EMBL/GenBank/DDBJ databases">
        <authorList>
            <person name="Gruber-Vodicka R. H."/>
            <person name="Seah K. B. B."/>
        </authorList>
    </citation>
    <scope>NUCLEOTIDE SEQUENCE</scope>
    <source>
        <strain evidence="1">BECK_S312</strain>
    </source>
</reference>
<gene>
    <name evidence="1" type="ORF">BECKLPF1236A_GA0070988_1001116</name>
</gene>
<dbReference type="AlphaFoldDB" id="A0A450VSL3"/>
<accession>A0A450VSL3</accession>
<name>A0A450VSL3_9GAMM</name>
<proteinExistence type="predicted"/>
<protein>
    <submittedName>
        <fullName evidence="1">Uncharacterized protein</fullName>
    </submittedName>
</protein>